<proteinExistence type="predicted"/>
<accession>A0AA88WIQ3</accession>
<reference evidence="1" key="1">
    <citation type="submission" date="2022-12" db="EMBL/GenBank/DDBJ databases">
        <title>Draft genome assemblies for two species of Escallonia (Escalloniales).</title>
        <authorList>
            <person name="Chanderbali A."/>
            <person name="Dervinis C."/>
            <person name="Anghel I."/>
            <person name="Soltis D."/>
            <person name="Soltis P."/>
            <person name="Zapata F."/>
        </authorList>
    </citation>
    <scope>NUCLEOTIDE SEQUENCE</scope>
    <source>
        <strain evidence="1">UCBG64.0493</strain>
        <tissue evidence="1">Leaf</tissue>
    </source>
</reference>
<comment type="caution">
    <text evidence="1">The sequence shown here is derived from an EMBL/GenBank/DDBJ whole genome shotgun (WGS) entry which is preliminary data.</text>
</comment>
<protein>
    <submittedName>
        <fullName evidence="1">Uncharacterized protein</fullName>
    </submittedName>
</protein>
<gene>
    <name evidence="1" type="ORF">RJ639_042605</name>
</gene>
<dbReference type="EMBL" id="JAVXUP010000502">
    <property type="protein sequence ID" value="KAK3026395.1"/>
    <property type="molecule type" value="Genomic_DNA"/>
</dbReference>
<evidence type="ECO:0000313" key="2">
    <source>
        <dbReference type="Proteomes" id="UP001188597"/>
    </source>
</evidence>
<sequence>MPLDVQKEFFGRKRIGITDIARLGWDCSLVGGRRTYVLISRYESIFGVVGLIKISLRPGAKWSNSYSYSTL</sequence>
<keyword evidence="2" id="KW-1185">Reference proteome</keyword>
<dbReference type="AlphaFoldDB" id="A0AA88WIQ3"/>
<evidence type="ECO:0000313" key="1">
    <source>
        <dbReference type="EMBL" id="KAK3026395.1"/>
    </source>
</evidence>
<organism evidence="1 2">
    <name type="scientific">Escallonia herrerae</name>
    <dbReference type="NCBI Taxonomy" id="1293975"/>
    <lineage>
        <taxon>Eukaryota</taxon>
        <taxon>Viridiplantae</taxon>
        <taxon>Streptophyta</taxon>
        <taxon>Embryophyta</taxon>
        <taxon>Tracheophyta</taxon>
        <taxon>Spermatophyta</taxon>
        <taxon>Magnoliopsida</taxon>
        <taxon>eudicotyledons</taxon>
        <taxon>Gunneridae</taxon>
        <taxon>Pentapetalae</taxon>
        <taxon>asterids</taxon>
        <taxon>campanulids</taxon>
        <taxon>Escalloniales</taxon>
        <taxon>Escalloniaceae</taxon>
        <taxon>Escallonia</taxon>
    </lineage>
</organism>
<dbReference type="Proteomes" id="UP001188597">
    <property type="component" value="Unassembled WGS sequence"/>
</dbReference>
<name>A0AA88WIQ3_9ASTE</name>